<dbReference type="InterPro" id="IPR036034">
    <property type="entry name" value="PDZ_sf"/>
</dbReference>
<sequence>MLIIQNFSDDAMNHMKEQTSKTIPNQAIKPTNNACDATTKPNVNGGSLAEQAGLMPGDSVIKINDVDVFNLRHKEAQDIVVRSGNNFVMTVQRGGSTWRPQVTPTGQLPQPNSPYLQTVTKTSLAHKQLESQHVGCGYNNAAKPFAQGGDGSVKSIVNKQYNSPVGIYSDESIAETLSAQAEVLAGGVLGYLSCAHNVLML</sequence>
<dbReference type="AlphaFoldDB" id="A0A1A9WK21"/>
<dbReference type="SMART" id="SM00735">
    <property type="entry name" value="ZM"/>
    <property type="match status" value="1"/>
</dbReference>
<keyword evidence="3" id="KW-0862">Zinc</keyword>
<protein>
    <submittedName>
        <fullName evidence="5">PDZ domain-containing protein</fullName>
    </submittedName>
</protein>
<dbReference type="GO" id="GO:0003779">
    <property type="term" value="F:actin binding"/>
    <property type="evidence" value="ECO:0007669"/>
    <property type="project" value="TreeGrafter"/>
</dbReference>
<keyword evidence="3" id="KW-0440">LIM domain</keyword>
<reference evidence="6" key="1">
    <citation type="submission" date="2014-03" db="EMBL/GenBank/DDBJ databases">
        <authorList>
            <person name="Aksoy S."/>
            <person name="Warren W."/>
            <person name="Wilson R.K."/>
        </authorList>
    </citation>
    <scope>NUCLEOTIDE SEQUENCE [LARGE SCALE GENOMIC DNA]</scope>
    <source>
        <strain evidence="6">IAEA</strain>
    </source>
</reference>
<feature type="domain" description="PDZ" evidence="4">
    <location>
        <begin position="45"/>
        <end position="95"/>
    </location>
</feature>
<dbReference type="SUPFAM" id="SSF50156">
    <property type="entry name" value="PDZ domain-like"/>
    <property type="match status" value="1"/>
</dbReference>
<dbReference type="PANTHER" id="PTHR24214:SF38">
    <property type="entry name" value="PDZ AND LIM DOMAIN PROTEIN ZASP-RELATED"/>
    <property type="match status" value="1"/>
</dbReference>
<dbReference type="GO" id="GO:0051371">
    <property type="term" value="F:muscle alpha-actinin binding"/>
    <property type="evidence" value="ECO:0007669"/>
    <property type="project" value="TreeGrafter"/>
</dbReference>
<dbReference type="InterPro" id="IPR031847">
    <property type="entry name" value="PDLI1-4/Zasp-like_mid"/>
</dbReference>
<evidence type="ECO:0000313" key="5">
    <source>
        <dbReference type="EnsemblMetazoa" id="GBRI022591-PA"/>
    </source>
</evidence>
<evidence type="ECO:0000313" key="6">
    <source>
        <dbReference type="Proteomes" id="UP000091820"/>
    </source>
</evidence>
<evidence type="ECO:0000256" key="1">
    <source>
        <dbReference type="ARBA" id="ARBA00004496"/>
    </source>
</evidence>
<dbReference type="GO" id="GO:0061061">
    <property type="term" value="P:muscle structure development"/>
    <property type="evidence" value="ECO:0007669"/>
    <property type="project" value="TreeGrafter"/>
</dbReference>
<dbReference type="VEuPathDB" id="VectorBase:GBRI022591"/>
<dbReference type="GO" id="GO:0031941">
    <property type="term" value="C:filamentous actin"/>
    <property type="evidence" value="ECO:0007669"/>
    <property type="project" value="TreeGrafter"/>
</dbReference>
<dbReference type="GO" id="GO:0005912">
    <property type="term" value="C:adherens junction"/>
    <property type="evidence" value="ECO:0007669"/>
    <property type="project" value="TreeGrafter"/>
</dbReference>
<accession>A0A1A9WK21</accession>
<keyword evidence="6" id="KW-1185">Reference proteome</keyword>
<keyword evidence="2" id="KW-0963">Cytoplasm</keyword>
<dbReference type="PANTHER" id="PTHR24214">
    <property type="entry name" value="PDZ AND LIM DOMAIN PROTEIN ZASP"/>
    <property type="match status" value="1"/>
</dbReference>
<reference evidence="5" key="2">
    <citation type="submission" date="2020-05" db="UniProtKB">
        <authorList>
            <consortium name="EnsemblMetazoa"/>
        </authorList>
    </citation>
    <scope>IDENTIFICATION</scope>
    <source>
        <strain evidence="5">IAEA</strain>
    </source>
</reference>
<dbReference type="STRING" id="37001.A0A1A9WK21"/>
<evidence type="ECO:0000259" key="4">
    <source>
        <dbReference type="PROSITE" id="PS50106"/>
    </source>
</evidence>
<dbReference type="PROSITE" id="PS50106">
    <property type="entry name" value="PDZ"/>
    <property type="match status" value="1"/>
</dbReference>
<name>A0A1A9WK21_9MUSC</name>
<evidence type="ECO:0000256" key="3">
    <source>
        <dbReference type="ARBA" id="ARBA00023038"/>
    </source>
</evidence>
<organism evidence="5 6">
    <name type="scientific">Glossina brevipalpis</name>
    <dbReference type="NCBI Taxonomy" id="37001"/>
    <lineage>
        <taxon>Eukaryota</taxon>
        <taxon>Metazoa</taxon>
        <taxon>Ecdysozoa</taxon>
        <taxon>Arthropoda</taxon>
        <taxon>Hexapoda</taxon>
        <taxon>Insecta</taxon>
        <taxon>Pterygota</taxon>
        <taxon>Neoptera</taxon>
        <taxon>Endopterygota</taxon>
        <taxon>Diptera</taxon>
        <taxon>Brachycera</taxon>
        <taxon>Muscomorpha</taxon>
        <taxon>Hippoboscoidea</taxon>
        <taxon>Glossinidae</taxon>
        <taxon>Glossina</taxon>
    </lineage>
</organism>
<keyword evidence="3" id="KW-0479">Metal-binding</keyword>
<dbReference type="InterPro" id="IPR001478">
    <property type="entry name" value="PDZ"/>
</dbReference>
<dbReference type="Pfam" id="PF00595">
    <property type="entry name" value="PDZ"/>
    <property type="match status" value="1"/>
</dbReference>
<dbReference type="InterPro" id="IPR006643">
    <property type="entry name" value="Zasp-like_motif"/>
</dbReference>
<proteinExistence type="predicted"/>
<dbReference type="GO" id="GO:0030018">
    <property type="term" value="C:Z disc"/>
    <property type="evidence" value="ECO:0007669"/>
    <property type="project" value="TreeGrafter"/>
</dbReference>
<dbReference type="GO" id="GO:0030036">
    <property type="term" value="P:actin cytoskeleton organization"/>
    <property type="evidence" value="ECO:0007669"/>
    <property type="project" value="TreeGrafter"/>
</dbReference>
<dbReference type="Gene3D" id="2.30.42.10">
    <property type="match status" value="1"/>
</dbReference>
<evidence type="ECO:0000256" key="2">
    <source>
        <dbReference type="ARBA" id="ARBA00022490"/>
    </source>
</evidence>
<dbReference type="Pfam" id="PF15936">
    <property type="entry name" value="DUF4749"/>
    <property type="match status" value="1"/>
</dbReference>
<dbReference type="EnsemblMetazoa" id="GBRI022591-RA">
    <property type="protein sequence ID" value="GBRI022591-PA"/>
    <property type="gene ID" value="GBRI022591"/>
</dbReference>
<comment type="subcellular location">
    <subcellularLocation>
        <location evidence="1">Cytoplasm</location>
    </subcellularLocation>
</comment>
<dbReference type="GO" id="GO:0001725">
    <property type="term" value="C:stress fiber"/>
    <property type="evidence" value="ECO:0007669"/>
    <property type="project" value="TreeGrafter"/>
</dbReference>
<dbReference type="InterPro" id="IPR050604">
    <property type="entry name" value="PDZ-LIM_domain"/>
</dbReference>
<dbReference type="Proteomes" id="UP000091820">
    <property type="component" value="Unassembled WGS sequence"/>
</dbReference>